<protein>
    <submittedName>
        <fullName evidence="2">Cupin domain protein</fullName>
    </submittedName>
</protein>
<dbReference type="PIRSF" id="PIRSF019307">
    <property type="entry name" value="UCP019307"/>
    <property type="match status" value="1"/>
</dbReference>
<dbReference type="CDD" id="cd02219">
    <property type="entry name" value="cupin_YjlB-like"/>
    <property type="match status" value="1"/>
</dbReference>
<gene>
    <name evidence="2" type="ORF">Lboz_1994</name>
</gene>
<accession>A0A0W0RQK8</accession>
<dbReference type="Gene3D" id="2.60.120.10">
    <property type="entry name" value="Jelly Rolls"/>
    <property type="match status" value="1"/>
</dbReference>
<dbReference type="InterPro" id="IPR014710">
    <property type="entry name" value="RmlC-like_jellyroll"/>
</dbReference>
<dbReference type="STRING" id="447.Lboz_1994"/>
<name>A0A0W0RQK8_LEGBO</name>
<sequence>MQKDTLTPALPKEVLHELIQANGFFPNNPRYPLLIYKQTFATNQSPQAIQDLLLRNHWGKSWVDSIYDYHHYHSTTHEVLVMIEGEGTVQFGGDKGKIYEVKQGDVVIIPAGVAHKSLSLSRGFKCIGAYPWDVDFDMNYGTAEEHPHVNEQIKNAGLPQSDPVFGVQGLLFDYWK</sequence>
<dbReference type="InterPro" id="IPR047121">
    <property type="entry name" value="YjiB-like"/>
</dbReference>
<evidence type="ECO:0000313" key="2">
    <source>
        <dbReference type="EMBL" id="KTC73348.1"/>
    </source>
</evidence>
<dbReference type="InterPro" id="IPR013096">
    <property type="entry name" value="Cupin_2"/>
</dbReference>
<dbReference type="EMBL" id="LNXU01000019">
    <property type="protein sequence ID" value="KTC73348.1"/>
    <property type="molecule type" value="Genomic_DNA"/>
</dbReference>
<dbReference type="InterPro" id="IPR014500">
    <property type="entry name" value="UCP019307_cupin"/>
</dbReference>
<dbReference type="PANTHER" id="PTHR36448:SF2">
    <property type="entry name" value="CUPIN TYPE-1 DOMAIN-CONTAINING PROTEIN"/>
    <property type="match status" value="1"/>
</dbReference>
<organism evidence="2 3">
    <name type="scientific">Legionella bozemanae</name>
    <name type="common">Fluoribacter bozemanae</name>
    <dbReference type="NCBI Taxonomy" id="447"/>
    <lineage>
        <taxon>Bacteria</taxon>
        <taxon>Pseudomonadati</taxon>
        <taxon>Pseudomonadota</taxon>
        <taxon>Gammaproteobacteria</taxon>
        <taxon>Legionellales</taxon>
        <taxon>Legionellaceae</taxon>
        <taxon>Legionella</taxon>
    </lineage>
</organism>
<dbReference type="Pfam" id="PF07883">
    <property type="entry name" value="Cupin_2"/>
    <property type="match status" value="1"/>
</dbReference>
<dbReference type="OrthoDB" id="9791759at2"/>
<dbReference type="RefSeq" id="WP_058459625.1">
    <property type="nucleotide sequence ID" value="NZ_CAAAIY010000010.1"/>
</dbReference>
<comment type="caution">
    <text evidence="2">The sequence shown here is derived from an EMBL/GenBank/DDBJ whole genome shotgun (WGS) entry which is preliminary data.</text>
</comment>
<evidence type="ECO:0000313" key="3">
    <source>
        <dbReference type="Proteomes" id="UP000054695"/>
    </source>
</evidence>
<reference evidence="2 3" key="1">
    <citation type="submission" date="2015-11" db="EMBL/GenBank/DDBJ databases">
        <title>Genomic analysis of 38 Legionella species identifies large and diverse effector repertoires.</title>
        <authorList>
            <person name="Burstein D."/>
            <person name="Amaro F."/>
            <person name="Zusman T."/>
            <person name="Lifshitz Z."/>
            <person name="Cohen O."/>
            <person name="Gilbert J.A."/>
            <person name="Pupko T."/>
            <person name="Shuman H.A."/>
            <person name="Segal G."/>
        </authorList>
    </citation>
    <scope>NUCLEOTIDE SEQUENCE [LARGE SCALE GENOMIC DNA]</scope>
    <source>
        <strain evidence="2 3">WIGA</strain>
    </source>
</reference>
<dbReference type="SUPFAM" id="SSF51182">
    <property type="entry name" value="RmlC-like cupins"/>
    <property type="match status" value="1"/>
</dbReference>
<proteinExistence type="predicted"/>
<evidence type="ECO:0000259" key="1">
    <source>
        <dbReference type="Pfam" id="PF07883"/>
    </source>
</evidence>
<dbReference type="Proteomes" id="UP000054695">
    <property type="component" value="Unassembled WGS sequence"/>
</dbReference>
<keyword evidence="3" id="KW-1185">Reference proteome</keyword>
<dbReference type="InterPro" id="IPR011051">
    <property type="entry name" value="RmlC_Cupin_sf"/>
</dbReference>
<dbReference type="PATRIC" id="fig|447.4.peg.2123"/>
<feature type="domain" description="Cupin type-2" evidence="1">
    <location>
        <begin position="70"/>
        <end position="116"/>
    </location>
</feature>
<dbReference type="PANTHER" id="PTHR36448">
    <property type="entry name" value="BLR7373 PROTEIN"/>
    <property type="match status" value="1"/>
</dbReference>
<dbReference type="AlphaFoldDB" id="A0A0W0RQK8"/>